<dbReference type="GO" id="GO:0140359">
    <property type="term" value="F:ABC-type transporter activity"/>
    <property type="evidence" value="ECO:0007669"/>
    <property type="project" value="InterPro"/>
</dbReference>
<dbReference type="AlphaFoldDB" id="A0A9D0Z388"/>
<keyword evidence="2 5" id="KW-0812">Transmembrane</keyword>
<reference evidence="7" key="2">
    <citation type="journal article" date="2021" name="PeerJ">
        <title>Extensive microbial diversity within the chicken gut microbiome revealed by metagenomics and culture.</title>
        <authorList>
            <person name="Gilroy R."/>
            <person name="Ravi A."/>
            <person name="Getino M."/>
            <person name="Pursley I."/>
            <person name="Horton D.L."/>
            <person name="Alikhan N.F."/>
            <person name="Baker D."/>
            <person name="Gharbi K."/>
            <person name="Hall N."/>
            <person name="Watson M."/>
            <person name="Adriaenssens E.M."/>
            <person name="Foster-Nyarko E."/>
            <person name="Jarju S."/>
            <person name="Secka A."/>
            <person name="Antonio M."/>
            <person name="Oren A."/>
            <person name="Chaudhuri R.R."/>
            <person name="La Ragione R."/>
            <person name="Hildebrand F."/>
            <person name="Pallen M.J."/>
        </authorList>
    </citation>
    <scope>NUCLEOTIDE SEQUENCE</scope>
    <source>
        <strain evidence="7">13361</strain>
    </source>
</reference>
<evidence type="ECO:0000256" key="5">
    <source>
        <dbReference type="SAM" id="Phobius"/>
    </source>
</evidence>
<protein>
    <submittedName>
        <fullName evidence="7">ABC transporter permease</fullName>
    </submittedName>
</protein>
<feature type="domain" description="ABC-2 type transporter transmembrane" evidence="6">
    <location>
        <begin position="74"/>
        <end position="391"/>
    </location>
</feature>
<feature type="transmembrane region" description="Helical" evidence="5">
    <location>
        <begin position="20"/>
        <end position="38"/>
    </location>
</feature>
<evidence type="ECO:0000313" key="8">
    <source>
        <dbReference type="Proteomes" id="UP000886796"/>
    </source>
</evidence>
<feature type="transmembrane region" description="Helical" evidence="5">
    <location>
        <begin position="235"/>
        <end position="259"/>
    </location>
</feature>
<feature type="transmembrane region" description="Helical" evidence="5">
    <location>
        <begin position="280"/>
        <end position="303"/>
    </location>
</feature>
<comment type="caution">
    <text evidence="7">The sequence shown here is derived from an EMBL/GenBank/DDBJ whole genome shotgun (WGS) entry which is preliminary data.</text>
</comment>
<evidence type="ECO:0000313" key="7">
    <source>
        <dbReference type="EMBL" id="HIQ67140.1"/>
    </source>
</evidence>
<organism evidence="7 8">
    <name type="scientific">Candidatus Faecousia excrementigallinarum</name>
    <dbReference type="NCBI Taxonomy" id="2840806"/>
    <lineage>
        <taxon>Bacteria</taxon>
        <taxon>Bacillati</taxon>
        <taxon>Bacillota</taxon>
        <taxon>Clostridia</taxon>
        <taxon>Eubacteriales</taxon>
        <taxon>Oscillospiraceae</taxon>
        <taxon>Faecousia</taxon>
    </lineage>
</organism>
<dbReference type="PANTHER" id="PTHR43471">
    <property type="entry name" value="ABC TRANSPORTER PERMEASE"/>
    <property type="match status" value="1"/>
</dbReference>
<reference evidence="7" key="1">
    <citation type="submission" date="2020-10" db="EMBL/GenBank/DDBJ databases">
        <authorList>
            <person name="Gilroy R."/>
        </authorList>
    </citation>
    <scope>NUCLEOTIDE SEQUENCE</scope>
    <source>
        <strain evidence="7">13361</strain>
    </source>
</reference>
<feature type="transmembrane region" description="Helical" evidence="5">
    <location>
        <begin position="185"/>
        <end position="206"/>
    </location>
</feature>
<evidence type="ECO:0000256" key="2">
    <source>
        <dbReference type="ARBA" id="ARBA00022692"/>
    </source>
</evidence>
<dbReference type="GO" id="GO:0016020">
    <property type="term" value="C:membrane"/>
    <property type="evidence" value="ECO:0007669"/>
    <property type="project" value="UniProtKB-SubCell"/>
</dbReference>
<evidence type="ECO:0000259" key="6">
    <source>
        <dbReference type="Pfam" id="PF12698"/>
    </source>
</evidence>
<evidence type="ECO:0000256" key="3">
    <source>
        <dbReference type="ARBA" id="ARBA00022989"/>
    </source>
</evidence>
<dbReference type="Pfam" id="PF12698">
    <property type="entry name" value="ABC2_membrane_3"/>
    <property type="match status" value="1"/>
</dbReference>
<dbReference type="Proteomes" id="UP000886796">
    <property type="component" value="Unassembled WGS sequence"/>
</dbReference>
<accession>A0A9D0Z388</accession>
<dbReference type="PANTHER" id="PTHR43471:SF3">
    <property type="entry name" value="ABC TRANSPORTER PERMEASE PROTEIN NATB"/>
    <property type="match status" value="1"/>
</dbReference>
<evidence type="ECO:0000256" key="4">
    <source>
        <dbReference type="ARBA" id="ARBA00023136"/>
    </source>
</evidence>
<proteinExistence type="predicted"/>
<feature type="transmembrane region" description="Helical" evidence="5">
    <location>
        <begin position="369"/>
        <end position="391"/>
    </location>
</feature>
<evidence type="ECO:0000256" key="1">
    <source>
        <dbReference type="ARBA" id="ARBA00004141"/>
    </source>
</evidence>
<dbReference type="EMBL" id="DVFK01000018">
    <property type="protein sequence ID" value="HIQ67140.1"/>
    <property type="molecule type" value="Genomic_DNA"/>
</dbReference>
<dbReference type="InterPro" id="IPR013525">
    <property type="entry name" value="ABC2_TM"/>
</dbReference>
<keyword evidence="4 5" id="KW-0472">Membrane</keyword>
<comment type="subcellular location">
    <subcellularLocation>
        <location evidence="1">Membrane</location>
        <topology evidence="1">Multi-pass membrane protein</topology>
    </subcellularLocation>
</comment>
<sequence length="417" mass="45563">MRQFGMIFSHELRTYLKNKVFVGITLVLVLVMAVVMFFPRISGLFESQSTPEPGISQGGEAEDLPVMYLGGVGGNEAVEIFTAGFPGYRVEPVEGDGESIAQLVQEGEGECGFYLPSETEYVYYAQDVSFHDTNAQTAEALLRQVYQLKRMVEGGMTPETALKALQVQVSGEVVSLGSDQTRTFWYTYVMIFALYMAILLYGQMVATNVATEKSSRAMEVLITSAKPTSMMFGKVLASCVAGLLQLVVIFGAALVFYNLNSSYWGDSPMIAMLFDIPVSLLLYMVVFFVLGFLIYAFLFGAVGSTANKLEDINTSVMPISMLFVIAFVVVMSSMASGNVDTLIMQVLSYVPFTSPMAMFTRIAMSTVPWYQIVLSVVILAASVVGVGILSAKIYRVGVLMYGKPPKITDLLKSLKNA</sequence>
<feature type="transmembrane region" description="Helical" evidence="5">
    <location>
        <begin position="315"/>
        <end position="335"/>
    </location>
</feature>
<gene>
    <name evidence="7" type="ORF">IAB74_01350</name>
</gene>
<name>A0A9D0Z388_9FIRM</name>
<keyword evidence="3 5" id="KW-1133">Transmembrane helix</keyword>